<dbReference type="Proteomes" id="UP000051236">
    <property type="component" value="Unassembled WGS sequence"/>
</dbReference>
<dbReference type="STRING" id="1423734.FC83_GL000280"/>
<organism evidence="1 2">
    <name type="scientific">Agrilactobacillus composti DSM 18527 = JCM 14202</name>
    <dbReference type="NCBI Taxonomy" id="1423734"/>
    <lineage>
        <taxon>Bacteria</taxon>
        <taxon>Bacillati</taxon>
        <taxon>Bacillota</taxon>
        <taxon>Bacilli</taxon>
        <taxon>Lactobacillales</taxon>
        <taxon>Lactobacillaceae</taxon>
        <taxon>Agrilactobacillus</taxon>
    </lineage>
</organism>
<protein>
    <submittedName>
        <fullName evidence="1">Uncharacterized protein</fullName>
    </submittedName>
</protein>
<dbReference type="EMBL" id="AZGA01000068">
    <property type="protein sequence ID" value="KRM32715.1"/>
    <property type="molecule type" value="Genomic_DNA"/>
</dbReference>
<dbReference type="AlphaFoldDB" id="A0A0R1XXL2"/>
<name>A0A0R1XXL2_9LACO</name>
<dbReference type="PATRIC" id="fig|1423734.3.peg.282"/>
<keyword evidence="2" id="KW-1185">Reference proteome</keyword>
<comment type="caution">
    <text evidence="1">The sequence shown here is derived from an EMBL/GenBank/DDBJ whole genome shotgun (WGS) entry which is preliminary data.</text>
</comment>
<accession>A0A0R1XXL2</accession>
<gene>
    <name evidence="1" type="ORF">FC83_GL000280</name>
</gene>
<reference evidence="1 2" key="1">
    <citation type="journal article" date="2015" name="Genome Announc.">
        <title>Expanding the biotechnology potential of lactobacilli through comparative genomics of 213 strains and associated genera.</title>
        <authorList>
            <person name="Sun Z."/>
            <person name="Harris H.M."/>
            <person name="McCann A."/>
            <person name="Guo C."/>
            <person name="Argimon S."/>
            <person name="Zhang W."/>
            <person name="Yang X."/>
            <person name="Jeffery I.B."/>
            <person name="Cooney J.C."/>
            <person name="Kagawa T.F."/>
            <person name="Liu W."/>
            <person name="Song Y."/>
            <person name="Salvetti E."/>
            <person name="Wrobel A."/>
            <person name="Rasinkangas P."/>
            <person name="Parkhill J."/>
            <person name="Rea M.C."/>
            <person name="O'Sullivan O."/>
            <person name="Ritari J."/>
            <person name="Douillard F.P."/>
            <person name="Paul Ross R."/>
            <person name="Yang R."/>
            <person name="Briner A.E."/>
            <person name="Felis G.E."/>
            <person name="de Vos W.M."/>
            <person name="Barrangou R."/>
            <person name="Klaenhammer T.R."/>
            <person name="Caufield P.W."/>
            <person name="Cui Y."/>
            <person name="Zhang H."/>
            <person name="O'Toole P.W."/>
        </authorList>
    </citation>
    <scope>NUCLEOTIDE SEQUENCE [LARGE SCALE GENOMIC DNA]</scope>
    <source>
        <strain evidence="1 2">DSM 18527</strain>
    </source>
</reference>
<dbReference type="eggNOG" id="ENOG5030AUI">
    <property type="taxonomic scope" value="Bacteria"/>
</dbReference>
<proteinExistence type="predicted"/>
<sequence>MPTPNIKVVSYQVRQVIADDFGETFTEIETRYRVVDADTGEVLDDAQGYGYTSAQKAHRGFAYKQKHHPTGRKNANIKRRNQRIRAWLKTHIDIDWDQFSLTLAKDNPDLSPQAIRQLATTQLQLALAQLPADDQPKWDLKTMITALGF</sequence>
<evidence type="ECO:0000313" key="2">
    <source>
        <dbReference type="Proteomes" id="UP000051236"/>
    </source>
</evidence>
<evidence type="ECO:0000313" key="1">
    <source>
        <dbReference type="EMBL" id="KRM32715.1"/>
    </source>
</evidence>
<dbReference type="RefSeq" id="WP_057002784.1">
    <property type="nucleotide sequence ID" value="NZ_AZGA01000068.1"/>
</dbReference>